<dbReference type="PANTHER" id="PTHR31240:SF0">
    <property type="entry name" value="MATERNAL EFFECT EMBRYO ARREST 18"/>
    <property type="match status" value="1"/>
</dbReference>
<evidence type="ECO:0000313" key="1">
    <source>
        <dbReference type="EMBL" id="RDW26703.1"/>
    </source>
</evidence>
<dbReference type="Proteomes" id="UP000256601">
    <property type="component" value="Unassembled WGS sequence"/>
</dbReference>
<dbReference type="PANTHER" id="PTHR31240">
    <property type="entry name" value="MATERNAL EFFECT EMBRYO ARREST 18"/>
    <property type="match status" value="1"/>
</dbReference>
<dbReference type="InterPro" id="IPR038136">
    <property type="entry name" value="CofD-like_dom_sf"/>
</dbReference>
<name>A0A371C8S1_YARLL</name>
<organism evidence="1 2">
    <name type="scientific">Yarrowia lipolytica</name>
    <name type="common">Candida lipolytica</name>
    <dbReference type="NCBI Taxonomy" id="4952"/>
    <lineage>
        <taxon>Eukaryota</taxon>
        <taxon>Fungi</taxon>
        <taxon>Dikarya</taxon>
        <taxon>Ascomycota</taxon>
        <taxon>Saccharomycotina</taxon>
        <taxon>Dipodascomycetes</taxon>
        <taxon>Dipodascales</taxon>
        <taxon>Dipodascales incertae sedis</taxon>
        <taxon>Yarrowia</taxon>
    </lineage>
</organism>
<dbReference type="CDD" id="cd07187">
    <property type="entry name" value="YvcK_like"/>
    <property type="match status" value="1"/>
</dbReference>
<reference evidence="1 2" key="1">
    <citation type="submission" date="2018-07" db="EMBL/GenBank/DDBJ databases">
        <title>Draft Genome Assemblies for Five Robust Yarrowia lipolytica Strains Exhibiting High Lipid Production and Pentose Sugar Utilization and Sugar Alcohol Secretion from Undetoxified Lignocellulosic Biomass Hydrolysates.</title>
        <authorList>
            <consortium name="DOE Joint Genome Institute"/>
            <person name="Walker C."/>
            <person name="Ryu S."/>
            <person name="Na H."/>
            <person name="Zane M."/>
            <person name="LaButti K."/>
            <person name="Lipzen A."/>
            <person name="Haridas S."/>
            <person name="Barry K."/>
            <person name="Grigoriev I.V."/>
            <person name="Quarterman J."/>
            <person name="Slininger P."/>
            <person name="Dien B."/>
            <person name="Trinh C.T."/>
        </authorList>
    </citation>
    <scope>NUCLEOTIDE SEQUENCE [LARGE SCALE GENOMIC DNA]</scope>
    <source>
        <strain evidence="1 2">YB392</strain>
    </source>
</reference>
<dbReference type="Gene3D" id="3.40.50.10680">
    <property type="entry name" value="CofD-like domains"/>
    <property type="match status" value="1"/>
</dbReference>
<dbReference type="VEuPathDB" id="FungiDB:YALI1_D36100g"/>
<dbReference type="Pfam" id="PF01933">
    <property type="entry name" value="CofD"/>
    <property type="match status" value="1"/>
</dbReference>
<evidence type="ECO:0000313" key="2">
    <source>
        <dbReference type="Proteomes" id="UP000256601"/>
    </source>
</evidence>
<protein>
    <submittedName>
        <fullName evidence="1">UPF0052-domain-containing protein</fullName>
    </submittedName>
</protein>
<dbReference type="EMBL" id="KZ858975">
    <property type="protein sequence ID" value="RDW26703.1"/>
    <property type="molecule type" value="Genomic_DNA"/>
</dbReference>
<dbReference type="GO" id="GO:0043743">
    <property type="term" value="F:LPPG:FO 2-phospho-L-lactate transferase activity"/>
    <property type="evidence" value="ECO:0007669"/>
    <property type="project" value="InterPro"/>
</dbReference>
<dbReference type="AlphaFoldDB" id="A0A371C8S1"/>
<proteinExistence type="predicted"/>
<dbReference type="InterPro" id="IPR002882">
    <property type="entry name" value="CofD"/>
</dbReference>
<dbReference type="SUPFAM" id="SSF142338">
    <property type="entry name" value="CofD-like"/>
    <property type="match status" value="1"/>
</dbReference>
<accession>A0A371C8S1</accession>
<sequence>MLTVSVISGGTATNSMVQMLEQLSSSISYIMPISDNGGSTSEIIRVVGGPAIGDIRSRCTRIIPTDPPISNSLRDLLCHRLPVDEVDAQAEWSQIVNGTHPMWVGVPSHYREMVRPFFIKVGAEFLKRSRPGREFVYSSASIGNLFLTGARLFTGSLESAVEMMLRITHVSHDTEVLPALNTNFMHHIAALLHNGTVIFGQSQISHPEEPSIDSLSPRSCSIDGEDAHMPFTHPDLTNSQLNFSKSYQVPLESPIRRVFYINPFGLEIHPKASTRVQRALAESNCVIYSIGSLYTSLIPVLLLRGVADSIETKLENGLTKTKVMLLNGSPDRETNGMSAVEHVEAVVKACLYSKLQRECTAQEISDCDWTRFLTHVMSPYVLPPVCLKELEDHDINVIQMEEREVDEDGKPIYDQKALLRELTELNNCAHK</sequence>
<gene>
    <name evidence="1" type="ORF">B0I71DRAFT_158367</name>
</gene>